<feature type="binding site" evidence="7">
    <location>
        <begin position="253"/>
        <end position="254"/>
    </location>
    <ligand>
        <name>4-CDP-2-C-methyl-D-erythritol 2-phosphate</name>
        <dbReference type="ChEBI" id="CHEBI:57919"/>
    </ligand>
</feature>
<comment type="pathway">
    <text evidence="2 7">Isoprenoid biosynthesis; isopentenyl diphosphate biosynthesis via DXP pathway; isopentenyl diphosphate from 1-deoxy-D-xylulose 5-phosphate: step 4/6.</text>
</comment>
<evidence type="ECO:0000259" key="10">
    <source>
        <dbReference type="Pfam" id="PF02542"/>
    </source>
</evidence>
<gene>
    <name evidence="7" type="primary">ispF</name>
    <name evidence="11" type="ORF">HMPREF9004_1111</name>
</gene>
<dbReference type="PANTHER" id="PTHR43181:SF1">
    <property type="entry name" value="2-C-METHYL-D-ERYTHRITOL 2,4-CYCLODIPHOSPHATE SYNTHASE, CHLOROPLASTIC"/>
    <property type="match status" value="1"/>
</dbReference>
<keyword evidence="5 7" id="KW-0414">Isoprene biosynthesis</keyword>
<evidence type="ECO:0000256" key="1">
    <source>
        <dbReference type="ARBA" id="ARBA00000200"/>
    </source>
</evidence>
<dbReference type="PATRIC" id="fig|888050.3.peg.1057"/>
<dbReference type="HAMAP" id="MF_00107">
    <property type="entry name" value="IspF"/>
    <property type="match status" value="1"/>
</dbReference>
<evidence type="ECO:0000256" key="9">
    <source>
        <dbReference type="SAM" id="MobiDB-lite"/>
    </source>
</evidence>
<feature type="binding site" evidence="7">
    <location>
        <begin position="348"/>
        <end position="351"/>
    </location>
    <ligand>
        <name>4-CDP-2-C-methyl-D-erythritol 2-phosphate</name>
        <dbReference type="ChEBI" id="CHEBI:57919"/>
    </ligand>
</feature>
<dbReference type="GO" id="GO:0008685">
    <property type="term" value="F:2-C-methyl-D-erythritol 2,4-cyclodiphosphate synthase activity"/>
    <property type="evidence" value="ECO:0007669"/>
    <property type="project" value="UniProtKB-UniRule"/>
</dbReference>
<comment type="cofactor">
    <cofactor evidence="7">
        <name>a divalent metal cation</name>
        <dbReference type="ChEBI" id="CHEBI:60240"/>
    </cofactor>
    <text evidence="7">Binds 1 divalent metal cation per subunit.</text>
</comment>
<comment type="caution">
    <text evidence="11">The sequence shown here is derived from an EMBL/GenBank/DDBJ whole genome shotgun (WGS) entry which is preliminary data.</text>
</comment>
<feature type="binding site" evidence="7">
    <location>
        <begin position="198"/>
        <end position="200"/>
    </location>
    <ligand>
        <name>4-CDP-2-C-methyl-D-erythritol 2-phosphate</name>
        <dbReference type="ChEBI" id="CHEBI:57919"/>
    </ligand>
</feature>
<dbReference type="InterPro" id="IPR003526">
    <property type="entry name" value="MECDP_synthase"/>
</dbReference>
<dbReference type="GO" id="GO:0019288">
    <property type="term" value="P:isopentenyl diphosphate biosynthetic process, methylerythritol 4-phosphate pathway"/>
    <property type="evidence" value="ECO:0007669"/>
    <property type="project" value="UniProtKB-UniRule"/>
</dbReference>
<feature type="domain" description="2-C-methyl-D-erythritol 2,4-cyclodiphosphate synthase" evidence="10">
    <location>
        <begin position="191"/>
        <end position="370"/>
    </location>
</feature>
<dbReference type="PROSITE" id="PS01350">
    <property type="entry name" value="ISPF"/>
    <property type="match status" value="1"/>
</dbReference>
<proteinExistence type="inferred from homology"/>
<dbReference type="Gene3D" id="3.30.1330.50">
    <property type="entry name" value="2-C-methyl-D-erythritol 2,4-cyclodiphosphate synthase"/>
    <property type="match status" value="1"/>
</dbReference>
<comment type="function">
    <text evidence="7">Involved in the biosynthesis of isopentenyl diphosphate (IPP) and dimethylallyl diphosphate (DMAPP), two major building blocks of isoprenoid compounds. Catalyzes the conversion of 4-diphosphocytidyl-2-C-methyl-D-erythritol 2-phosphate (CDP-ME2P) to 2-C-methyl-D-erythritol 2,4-cyclodiphosphate (ME-CPP) with a corresponding release of cytidine 5-monophosphate (CMP).</text>
</comment>
<feature type="binding site" evidence="7">
    <location>
        <position position="358"/>
    </location>
    <ligand>
        <name>4-CDP-2-C-methyl-D-erythritol 2-phosphate</name>
        <dbReference type="ChEBI" id="CHEBI:57919"/>
    </ligand>
</feature>
<comment type="caution">
    <text evidence="7">Lacks conserved residue(s) required for the propagation of feature annotation.</text>
</comment>
<dbReference type="EC" id="4.6.1.12" evidence="3 7"/>
<feature type="binding site" evidence="7">
    <location>
        <position position="198"/>
    </location>
    <ligand>
        <name>a divalent metal cation</name>
        <dbReference type="ChEBI" id="CHEBI:60240"/>
    </ligand>
</feature>
<dbReference type="SUPFAM" id="SSF69765">
    <property type="entry name" value="IpsF-like"/>
    <property type="match status" value="1"/>
</dbReference>
<accession>N6X418</accession>
<dbReference type="Pfam" id="PF02542">
    <property type="entry name" value="YgbB"/>
    <property type="match status" value="1"/>
</dbReference>
<protein>
    <recommendedName>
        <fullName evidence="3 7">2-C-methyl-D-erythritol 2,4-cyclodiphosphate synthase</fullName>
        <shortName evidence="7">MECDP-synthase</shortName>
        <shortName evidence="7">MECPP-synthase</shortName>
        <shortName evidence="7">MECPS</shortName>
        <ecNumber evidence="3 7">4.6.1.12</ecNumber>
    </recommendedName>
</protein>
<dbReference type="HOGENOM" id="CLU_736997_0_0_11"/>
<evidence type="ECO:0000256" key="4">
    <source>
        <dbReference type="ARBA" id="ARBA00022723"/>
    </source>
</evidence>
<dbReference type="GO" id="GO:0046872">
    <property type="term" value="F:metal ion binding"/>
    <property type="evidence" value="ECO:0007669"/>
    <property type="project" value="UniProtKB-KW"/>
</dbReference>
<feature type="binding site" evidence="7">
    <location>
        <position position="200"/>
    </location>
    <ligand>
        <name>a divalent metal cation</name>
        <dbReference type="ChEBI" id="CHEBI:60240"/>
    </ligand>
</feature>
<feature type="binding site" evidence="7">
    <location>
        <position position="261"/>
    </location>
    <ligand>
        <name>a divalent metal cation</name>
        <dbReference type="ChEBI" id="CHEBI:60240"/>
    </ligand>
</feature>
<feature type="compositionally biased region" description="Polar residues" evidence="9">
    <location>
        <begin position="211"/>
        <end position="222"/>
    </location>
</feature>
<keyword evidence="4 7" id="KW-0479">Metal-binding</keyword>
<evidence type="ECO:0000256" key="6">
    <source>
        <dbReference type="ARBA" id="ARBA00023239"/>
    </source>
</evidence>
<comment type="subunit">
    <text evidence="7">Homotrimer.</text>
</comment>
<dbReference type="NCBIfam" id="TIGR00151">
    <property type="entry name" value="ispF"/>
    <property type="match status" value="1"/>
</dbReference>
<comment type="catalytic activity">
    <reaction evidence="1 7 8">
        <text>4-CDP-2-C-methyl-D-erythritol 2-phosphate = 2-C-methyl-D-erythritol 2,4-cyclic diphosphate + CMP</text>
        <dbReference type="Rhea" id="RHEA:23864"/>
        <dbReference type="ChEBI" id="CHEBI:57919"/>
        <dbReference type="ChEBI" id="CHEBI:58483"/>
        <dbReference type="ChEBI" id="CHEBI:60377"/>
        <dbReference type="EC" id="4.6.1.12"/>
    </reaction>
</comment>
<dbReference type="Proteomes" id="UP000013015">
    <property type="component" value="Unassembled WGS sequence"/>
</dbReference>
<reference evidence="11 12" key="1">
    <citation type="submission" date="2013-03" db="EMBL/GenBank/DDBJ databases">
        <title>Reference genome for the Human Microbiome Project.</title>
        <authorList>
            <person name="Aqrawi P."/>
            <person name="Ayvaz T."/>
            <person name="Bess C."/>
            <person name="Blankenburg K."/>
            <person name="Coyle M."/>
            <person name="Deng J."/>
            <person name="Forbes L."/>
            <person name="Fowler G."/>
            <person name="Francisco L."/>
            <person name="Fu Q."/>
            <person name="Gibbs R."/>
            <person name="Gross S."/>
            <person name="Gubbala S."/>
            <person name="Hale W."/>
            <person name="Hemphill L."/>
            <person name="Highlander S."/>
            <person name="Hirani K."/>
            <person name="Jackson L."/>
            <person name="Jakkamsetti A."/>
            <person name="Javaid M."/>
            <person name="Jayaseelan J.C."/>
            <person name="Jiang H."/>
            <person name="Joshi V."/>
            <person name="Korchina V."/>
            <person name="Kovar C."/>
            <person name="Lara F."/>
            <person name="Lee S."/>
            <person name="Liu Y."/>
            <person name="Mata R."/>
            <person name="Mathew T."/>
            <person name="Munidasa M."/>
            <person name="Muzny D."/>
            <person name="Nazareth L."/>
            <person name="Ngo R."/>
            <person name="Nguyen L."/>
            <person name="Nguyen N."/>
            <person name="Okwuonu G."/>
            <person name="Ongeri F."/>
            <person name="Palculict T."/>
            <person name="Patil S."/>
            <person name="Petrosino J."/>
            <person name="Pham C."/>
            <person name="Pham P."/>
            <person name="Pu L.-L."/>
            <person name="Qin X."/>
            <person name="Qu J."/>
            <person name="Reid J."/>
            <person name="Ross M."/>
            <person name="Ruth R."/>
            <person name="Saada N."/>
            <person name="San Lucas F."/>
            <person name="Santibanez J."/>
            <person name="Shang Y."/>
            <person name="Simmons D."/>
            <person name="Song X.-Z."/>
            <person name="Tang L.-Y."/>
            <person name="Thornton R."/>
            <person name="Warren J."/>
            <person name="Weissenberger G."/>
            <person name="Wilczek-Boney K."/>
            <person name="Worley K."/>
            <person name="Youmans B."/>
            <person name="Zhang J."/>
            <person name="Zhang L."/>
            <person name="Zhao Z."/>
            <person name="Zhou C."/>
            <person name="Zhu D."/>
            <person name="Zhu Y."/>
        </authorList>
    </citation>
    <scope>NUCLEOTIDE SEQUENCE [LARGE SCALE GENOMIC DNA]</scope>
    <source>
        <strain evidence="11 12">F0333</strain>
    </source>
</reference>
<dbReference type="InterPro" id="IPR036571">
    <property type="entry name" value="MECDP_synthase_sf"/>
</dbReference>
<evidence type="ECO:0000256" key="3">
    <source>
        <dbReference type="ARBA" id="ARBA00012579"/>
    </source>
</evidence>
<dbReference type="GO" id="GO:0016114">
    <property type="term" value="P:terpenoid biosynthetic process"/>
    <property type="evidence" value="ECO:0007669"/>
    <property type="project" value="InterPro"/>
</dbReference>
<organism evidence="11 12">
    <name type="scientific">Schaalia cardiffensis F0333</name>
    <dbReference type="NCBI Taxonomy" id="888050"/>
    <lineage>
        <taxon>Bacteria</taxon>
        <taxon>Bacillati</taxon>
        <taxon>Actinomycetota</taxon>
        <taxon>Actinomycetes</taxon>
        <taxon>Actinomycetales</taxon>
        <taxon>Actinomycetaceae</taxon>
        <taxon>Schaalia</taxon>
    </lineage>
</organism>
<dbReference type="eggNOG" id="COG0245">
    <property type="taxonomic scope" value="Bacteria"/>
</dbReference>
<keyword evidence="12" id="KW-1185">Reference proteome</keyword>
<name>N6X418_9ACTO</name>
<evidence type="ECO:0000313" key="12">
    <source>
        <dbReference type="Proteomes" id="UP000013015"/>
    </source>
</evidence>
<evidence type="ECO:0000256" key="5">
    <source>
        <dbReference type="ARBA" id="ARBA00023229"/>
    </source>
</evidence>
<dbReference type="InterPro" id="IPR020555">
    <property type="entry name" value="MECDP_synthase_CS"/>
</dbReference>
<keyword evidence="6 7" id="KW-0456">Lyase</keyword>
<feature type="site" description="Transition state stabilizer" evidence="7">
    <location>
        <position position="253"/>
    </location>
</feature>
<evidence type="ECO:0000256" key="2">
    <source>
        <dbReference type="ARBA" id="ARBA00004709"/>
    </source>
</evidence>
<dbReference type="AlphaFoldDB" id="N6X418"/>
<dbReference type="EMBL" id="AQHZ01000017">
    <property type="protein sequence ID" value="ENO18167.1"/>
    <property type="molecule type" value="Genomic_DNA"/>
</dbReference>
<dbReference type="STRING" id="888050.HMPREF9004_1111"/>
<dbReference type="CDD" id="cd00554">
    <property type="entry name" value="MECDP_synthase"/>
    <property type="match status" value="1"/>
</dbReference>
<feature type="region of interest" description="Disordered" evidence="9">
    <location>
        <begin position="205"/>
        <end position="229"/>
    </location>
</feature>
<dbReference type="PANTHER" id="PTHR43181">
    <property type="entry name" value="2-C-METHYL-D-ERYTHRITOL 2,4-CYCLODIPHOSPHATE SYNTHASE, CHLOROPLASTIC"/>
    <property type="match status" value="1"/>
</dbReference>
<feature type="binding site" evidence="7">
    <location>
        <position position="355"/>
    </location>
    <ligand>
        <name>4-CDP-2-C-methyl-D-erythritol 2-phosphate</name>
        <dbReference type="ChEBI" id="CHEBI:57919"/>
    </ligand>
</feature>
<dbReference type="UniPathway" id="UPA00056">
    <property type="reaction ID" value="UER00095"/>
</dbReference>
<evidence type="ECO:0000256" key="8">
    <source>
        <dbReference type="RuleBase" id="RU004395"/>
    </source>
</evidence>
<sequence>MLYLSYPHASLQLLARLSSVGLSIPCASLPLLTSLSSADPPIPCTSLLTPTSRRGSPSYPSLVSSRTSRSCVPSLPSAVSSFLSSPALTPVSSRHTCTPYLLFPSLPPSIPLFARPLPPFTPRTLARVSLPSAGGLDGPREYVNGAQLFLPVRRWPGDSAFMPSRPRPRPLSERRSHYPELMSDSSSPIPFRVGQAIDVHAFAKESEPDKASSTGLESSGTALDTPDEESSRAAKSLWLACLEWPGETPLEGHSDGDVAAHAVCDALLSATGLGEMGTVFGTDRPQWRGASGEQFLREVCRMLSEAGWCIGNVSVQVIGKKPRMAKRLPEACERMSQIIGAPVQVSATTTDGLGFTGRGEGLAASAVALIVRAEA</sequence>
<evidence type="ECO:0000313" key="11">
    <source>
        <dbReference type="EMBL" id="ENO18167.1"/>
    </source>
</evidence>
<feature type="site" description="Transition state stabilizer" evidence="7">
    <location>
        <position position="349"/>
    </location>
</feature>
<evidence type="ECO:0000256" key="7">
    <source>
        <dbReference type="HAMAP-Rule" id="MF_00107"/>
    </source>
</evidence>
<comment type="similarity">
    <text evidence="7 8">Belongs to the IspF family.</text>
</comment>